<evidence type="ECO:0000313" key="2">
    <source>
        <dbReference type="EMBL" id="GED98858.1"/>
    </source>
</evidence>
<accession>A0A7I9V0A7</accession>
<dbReference type="GO" id="GO:0005886">
    <property type="term" value="C:plasma membrane"/>
    <property type="evidence" value="ECO:0007669"/>
    <property type="project" value="TreeGrafter"/>
</dbReference>
<gene>
    <name evidence="2" type="ORF">nbrc107697_28970</name>
</gene>
<reference evidence="3" key="1">
    <citation type="submission" date="2019-06" db="EMBL/GenBank/DDBJ databases">
        <title>Gordonia isolated from sludge of a wastewater treatment plant.</title>
        <authorList>
            <person name="Tamura T."/>
            <person name="Aoyama K."/>
            <person name="Kang Y."/>
            <person name="Saito S."/>
            <person name="Akiyama N."/>
            <person name="Yazawa K."/>
            <person name="Gonoi T."/>
            <person name="Mikami Y."/>
        </authorList>
    </citation>
    <scope>NUCLEOTIDE SEQUENCE [LARGE SCALE GENOMIC DNA]</scope>
    <source>
        <strain evidence="3">NBRC 107697</strain>
    </source>
</reference>
<dbReference type="RefSeq" id="WP_161928225.1">
    <property type="nucleotide sequence ID" value="NZ_BJOU01000011.1"/>
</dbReference>
<dbReference type="PIRSF" id="PIRSF016789">
    <property type="entry name" value="DUF454"/>
    <property type="match status" value="1"/>
</dbReference>
<name>A0A7I9V0A7_9ACTN</name>
<dbReference type="PANTHER" id="PTHR35813:SF1">
    <property type="entry name" value="INNER MEMBRANE PROTEIN YBAN"/>
    <property type="match status" value="1"/>
</dbReference>
<dbReference type="EMBL" id="BJOU01000011">
    <property type="protein sequence ID" value="GED98858.1"/>
    <property type="molecule type" value="Genomic_DNA"/>
</dbReference>
<protein>
    <submittedName>
        <fullName evidence="2">Inner membrane protein</fullName>
    </submittedName>
</protein>
<dbReference type="AlphaFoldDB" id="A0A7I9V0A7"/>
<keyword evidence="1" id="KW-0812">Transmembrane</keyword>
<organism evidence="2 3">
    <name type="scientific">Gordonia crocea</name>
    <dbReference type="NCBI Taxonomy" id="589162"/>
    <lineage>
        <taxon>Bacteria</taxon>
        <taxon>Bacillati</taxon>
        <taxon>Actinomycetota</taxon>
        <taxon>Actinomycetes</taxon>
        <taxon>Mycobacteriales</taxon>
        <taxon>Gordoniaceae</taxon>
        <taxon>Gordonia</taxon>
    </lineage>
</organism>
<keyword evidence="3" id="KW-1185">Reference proteome</keyword>
<feature type="transmembrane region" description="Helical" evidence="1">
    <location>
        <begin position="12"/>
        <end position="43"/>
    </location>
</feature>
<evidence type="ECO:0000256" key="1">
    <source>
        <dbReference type="SAM" id="Phobius"/>
    </source>
</evidence>
<keyword evidence="1" id="KW-1133">Transmembrane helix</keyword>
<feature type="transmembrane region" description="Helical" evidence="1">
    <location>
        <begin position="78"/>
        <end position="95"/>
    </location>
</feature>
<dbReference type="Proteomes" id="UP000444980">
    <property type="component" value="Unassembled WGS sequence"/>
</dbReference>
<dbReference type="PANTHER" id="PTHR35813">
    <property type="entry name" value="INNER MEMBRANE PROTEIN YBAN"/>
    <property type="match status" value="1"/>
</dbReference>
<sequence>MSQRVRWAWWALAYVLLGLGFVGIVVPFLPTVPFILAAAYAAARGSDRLHRWLLQHPRFGPMITDWQEQGAISRRGKWAAAISMAVCAAVLLAVAPVRWAAYAGVAVMVGMGTWIWTRPEPGPAQPPEM</sequence>
<comment type="caution">
    <text evidence="2">The sequence shown here is derived from an EMBL/GenBank/DDBJ whole genome shotgun (WGS) entry which is preliminary data.</text>
</comment>
<dbReference type="Pfam" id="PF04304">
    <property type="entry name" value="DUF454"/>
    <property type="match status" value="1"/>
</dbReference>
<evidence type="ECO:0000313" key="3">
    <source>
        <dbReference type="Proteomes" id="UP000444980"/>
    </source>
</evidence>
<proteinExistence type="predicted"/>
<dbReference type="InterPro" id="IPR007401">
    <property type="entry name" value="DUF454"/>
</dbReference>
<dbReference type="OrthoDB" id="9816293at2"/>
<keyword evidence="1" id="KW-0472">Membrane</keyword>